<keyword evidence="10" id="KW-1185">Reference proteome</keyword>
<feature type="transmembrane region" description="Helical" evidence="7">
    <location>
        <begin position="76"/>
        <end position="96"/>
    </location>
</feature>
<feature type="transmembrane region" description="Helical" evidence="7">
    <location>
        <begin position="312"/>
        <end position="338"/>
    </location>
</feature>
<dbReference type="GO" id="GO:0016020">
    <property type="term" value="C:membrane"/>
    <property type="evidence" value="ECO:0007669"/>
    <property type="project" value="UniProtKB-SubCell"/>
</dbReference>
<dbReference type="AlphaFoldDB" id="A0A1L7XF39"/>
<keyword evidence="2" id="KW-0813">Transport</keyword>
<evidence type="ECO:0000256" key="4">
    <source>
        <dbReference type="ARBA" id="ARBA00022970"/>
    </source>
</evidence>
<accession>A0A1L7XF39</accession>
<dbReference type="InterPro" id="IPR004841">
    <property type="entry name" value="AA-permease/SLC12A_dom"/>
</dbReference>
<feature type="transmembrane region" description="Helical" evidence="7">
    <location>
        <begin position="157"/>
        <end position="176"/>
    </location>
</feature>
<evidence type="ECO:0000256" key="5">
    <source>
        <dbReference type="ARBA" id="ARBA00022989"/>
    </source>
</evidence>
<feature type="transmembrane region" description="Helical" evidence="7">
    <location>
        <begin position="131"/>
        <end position="151"/>
    </location>
</feature>
<comment type="subcellular location">
    <subcellularLocation>
        <location evidence="1">Membrane</location>
        <topology evidence="1">Multi-pass membrane protein</topology>
    </subcellularLocation>
</comment>
<dbReference type="Gene3D" id="1.20.1740.10">
    <property type="entry name" value="Amino acid/polyamine transporter I"/>
    <property type="match status" value="1"/>
</dbReference>
<feature type="transmembrane region" description="Helical" evidence="7">
    <location>
        <begin position="230"/>
        <end position="250"/>
    </location>
</feature>
<evidence type="ECO:0000313" key="9">
    <source>
        <dbReference type="EMBL" id="CZR63659.1"/>
    </source>
</evidence>
<feature type="transmembrane region" description="Helical" evidence="7">
    <location>
        <begin position="51"/>
        <end position="70"/>
    </location>
</feature>
<feature type="domain" description="Amino acid permease/ SLC12A" evidence="8">
    <location>
        <begin position="48"/>
        <end position="508"/>
    </location>
</feature>
<dbReference type="PANTHER" id="PTHR43341">
    <property type="entry name" value="AMINO ACID PERMEASE"/>
    <property type="match status" value="1"/>
</dbReference>
<keyword evidence="5 7" id="KW-1133">Transmembrane helix</keyword>
<feature type="transmembrane region" description="Helical" evidence="7">
    <location>
        <begin position="396"/>
        <end position="420"/>
    </location>
</feature>
<evidence type="ECO:0000259" key="8">
    <source>
        <dbReference type="Pfam" id="PF00324"/>
    </source>
</evidence>
<dbReference type="Pfam" id="PF00324">
    <property type="entry name" value="AA_permease"/>
    <property type="match status" value="1"/>
</dbReference>
<evidence type="ECO:0000313" key="10">
    <source>
        <dbReference type="Proteomes" id="UP000184330"/>
    </source>
</evidence>
<evidence type="ECO:0000256" key="2">
    <source>
        <dbReference type="ARBA" id="ARBA00022448"/>
    </source>
</evidence>
<evidence type="ECO:0000256" key="3">
    <source>
        <dbReference type="ARBA" id="ARBA00022692"/>
    </source>
</evidence>
<dbReference type="OrthoDB" id="5982228at2759"/>
<feature type="transmembrane region" description="Helical" evidence="7">
    <location>
        <begin position="483"/>
        <end position="503"/>
    </location>
</feature>
<evidence type="ECO:0000256" key="1">
    <source>
        <dbReference type="ARBA" id="ARBA00004141"/>
    </source>
</evidence>
<dbReference type="Proteomes" id="UP000184330">
    <property type="component" value="Unassembled WGS sequence"/>
</dbReference>
<reference evidence="9 10" key="1">
    <citation type="submission" date="2016-03" db="EMBL/GenBank/DDBJ databases">
        <authorList>
            <person name="Ploux O."/>
        </authorList>
    </citation>
    <scope>NUCLEOTIDE SEQUENCE [LARGE SCALE GENOMIC DNA]</scope>
    <source>
        <strain evidence="9 10">UAMH 11012</strain>
    </source>
</reference>
<sequence length="590" mass="64859">MASPEADQNLEEPSRFVQFLESFDRHPLSFDPEAELTLALDKSLKAYHSQLIALGGAIGTGLFIGSGLGLANAGPIPLLGAFTFVGFTLCPTVFALGEMATLFPVPGGFFEHARMYTDEAWGAAMGWNYTLQWLITLPLELVAASITLSYWSQPIHHSVWVTIFLAGIITINIFGVKGFANVEATLSIVKVVAIVGFIIFGILLDVGLGFGGSAKGVHTWYNPGAAQNGWYGFCSVVVTAAFAYSGSEMVGLTAAEQENPKRDLPKAIKKVFWRIGLFYIASIFVVGLLVPYTDPKLLRDAHFDSAASPFVIAIKNASVPVLPSILNSIILVTVLSVANSSAYGSSRVLNAMANAGLAPKAFAYIDTQGRPLRCFYLAFAFGLLAYLSELKDQNTVFTWLLSTCGLSVIISWTSICVTHLRFRQALKLHGKHLDTLPYRSPLGIIGSWTGLCCCMFIIILQFITALKPIGYQTMSGNQRAQAFFLSFMSFPLVGLTYLGFKFFKGTKIHGISFSRKALLSFQDVRIEWGEGTNVVDLRPGYDVDFSESWNLGDYIVWAREHPDQVVWDDPLWLVPEKLRPLVKSMEFPWR</sequence>
<proteinExistence type="predicted"/>
<protein>
    <submittedName>
        <fullName evidence="9">Related to GAP1-amino acid transport protein</fullName>
    </submittedName>
</protein>
<dbReference type="GO" id="GO:0015171">
    <property type="term" value="F:amino acid transmembrane transporter activity"/>
    <property type="evidence" value="ECO:0007669"/>
    <property type="project" value="TreeGrafter"/>
</dbReference>
<evidence type="ECO:0000256" key="6">
    <source>
        <dbReference type="ARBA" id="ARBA00023136"/>
    </source>
</evidence>
<keyword evidence="3 7" id="KW-0812">Transmembrane</keyword>
<dbReference type="PANTHER" id="PTHR43341:SF1">
    <property type="entry name" value="GENERAL AMINO-ACID PERMEASE GAP1"/>
    <property type="match status" value="1"/>
</dbReference>
<keyword evidence="6 7" id="KW-0472">Membrane</keyword>
<name>A0A1L7XF39_9HELO</name>
<dbReference type="InterPro" id="IPR050524">
    <property type="entry name" value="APC_YAT"/>
</dbReference>
<feature type="transmembrane region" description="Helical" evidence="7">
    <location>
        <begin position="441"/>
        <end position="463"/>
    </location>
</feature>
<keyword evidence="4" id="KW-0029">Amino-acid transport</keyword>
<dbReference type="EMBL" id="FJOG01000024">
    <property type="protein sequence ID" value="CZR63659.1"/>
    <property type="molecule type" value="Genomic_DNA"/>
</dbReference>
<feature type="transmembrane region" description="Helical" evidence="7">
    <location>
        <begin position="374"/>
        <end position="390"/>
    </location>
</feature>
<feature type="transmembrane region" description="Helical" evidence="7">
    <location>
        <begin position="188"/>
        <end position="210"/>
    </location>
</feature>
<gene>
    <name evidence="9" type="ORF">PAC_13556</name>
</gene>
<evidence type="ECO:0000256" key="7">
    <source>
        <dbReference type="SAM" id="Phobius"/>
    </source>
</evidence>
<organism evidence="9 10">
    <name type="scientific">Phialocephala subalpina</name>
    <dbReference type="NCBI Taxonomy" id="576137"/>
    <lineage>
        <taxon>Eukaryota</taxon>
        <taxon>Fungi</taxon>
        <taxon>Dikarya</taxon>
        <taxon>Ascomycota</taxon>
        <taxon>Pezizomycotina</taxon>
        <taxon>Leotiomycetes</taxon>
        <taxon>Helotiales</taxon>
        <taxon>Mollisiaceae</taxon>
        <taxon>Phialocephala</taxon>
        <taxon>Phialocephala fortinii species complex</taxon>
    </lineage>
</organism>
<feature type="transmembrane region" description="Helical" evidence="7">
    <location>
        <begin position="271"/>
        <end position="292"/>
    </location>
</feature>
<dbReference type="FunFam" id="1.20.1740.10:FF:000001">
    <property type="entry name" value="Amino acid permease"/>
    <property type="match status" value="1"/>
</dbReference>